<comment type="subunit">
    <text evidence="2">Binds SCAR.</text>
</comment>
<accession>A0A835UHM1</accession>
<comment type="similarity">
    <text evidence="1">Belongs to the ABI family.</text>
</comment>
<dbReference type="Proteomes" id="UP000636800">
    <property type="component" value="Chromosome 11"/>
</dbReference>
<dbReference type="PANTHER" id="PTHR10460:SF10">
    <property type="entry name" value="PROTEIN ABIL3"/>
    <property type="match status" value="1"/>
</dbReference>
<evidence type="ECO:0000256" key="2">
    <source>
        <dbReference type="ARBA" id="ARBA00011513"/>
    </source>
</evidence>
<dbReference type="OrthoDB" id="10022292at2759"/>
<comment type="function">
    <text evidence="3">Involved in regulation of actin and microtubule organization. Part of a WAVE complex that activates the Arp2/3 complex.</text>
</comment>
<gene>
    <name evidence="5" type="ORF">HPP92_021497</name>
</gene>
<name>A0A835UHM1_VANPL</name>
<evidence type="ECO:0000256" key="1">
    <source>
        <dbReference type="ARBA" id="ARBA00010020"/>
    </source>
</evidence>
<comment type="caution">
    <text evidence="5">The sequence shown here is derived from an EMBL/GenBank/DDBJ whole genome shotgun (WGS) entry which is preliminary data.</text>
</comment>
<feature type="compositionally biased region" description="Basic and acidic residues" evidence="4">
    <location>
        <begin position="145"/>
        <end position="156"/>
    </location>
</feature>
<dbReference type="Gene3D" id="6.10.140.1620">
    <property type="match status" value="1"/>
</dbReference>
<organism evidence="5 6">
    <name type="scientific">Vanilla planifolia</name>
    <name type="common">Vanilla</name>
    <dbReference type="NCBI Taxonomy" id="51239"/>
    <lineage>
        <taxon>Eukaryota</taxon>
        <taxon>Viridiplantae</taxon>
        <taxon>Streptophyta</taxon>
        <taxon>Embryophyta</taxon>
        <taxon>Tracheophyta</taxon>
        <taxon>Spermatophyta</taxon>
        <taxon>Magnoliopsida</taxon>
        <taxon>Liliopsida</taxon>
        <taxon>Asparagales</taxon>
        <taxon>Orchidaceae</taxon>
        <taxon>Vanilloideae</taxon>
        <taxon>Vanilleae</taxon>
        <taxon>Vanilla</taxon>
    </lineage>
</organism>
<dbReference type="InterPro" id="IPR028457">
    <property type="entry name" value="ABI"/>
</dbReference>
<evidence type="ECO:0000313" key="5">
    <source>
        <dbReference type="EMBL" id="KAG0461200.1"/>
    </source>
</evidence>
<evidence type="ECO:0000313" key="6">
    <source>
        <dbReference type="Proteomes" id="UP000636800"/>
    </source>
</evidence>
<proteinExistence type="inferred from homology"/>
<sequence length="283" mass="32037">MVFVVGEGKAKEAATFDEFSMQQSLFFKDSLKDLKNLRSQLYSAAEFFELSYCNDDQNRLKALVNTVDHLGSVSYKVNGLIGEKVERVSSAEVRVSCIEQSIDNLLMVMFSVGESMPESGTKATAVREERSFPPKEDIASQQFGDNHRTSMRDRPPSFRKMRSISPSASSLERSTSRWKGRSPSPSPRPRRIVNDKRAVSPLQTSNPLSRSGSLATRPTNSSHSLQQFPVLAQKSCSMRLHTERNDSNEKEQLPSKSKSFLKTLLSRRKSRKDEMLYSYIDEY</sequence>
<dbReference type="PANTHER" id="PTHR10460">
    <property type="entry name" value="ABL INTERACTOR FAMILY MEMBER"/>
    <property type="match status" value="1"/>
</dbReference>
<dbReference type="EMBL" id="JADCNL010000011">
    <property type="protein sequence ID" value="KAG0461200.1"/>
    <property type="molecule type" value="Genomic_DNA"/>
</dbReference>
<dbReference type="AlphaFoldDB" id="A0A835UHM1"/>
<reference evidence="5 6" key="1">
    <citation type="journal article" date="2020" name="Nat. Food">
        <title>A phased Vanilla planifolia genome enables genetic improvement of flavour and production.</title>
        <authorList>
            <person name="Hasing T."/>
            <person name="Tang H."/>
            <person name="Brym M."/>
            <person name="Khazi F."/>
            <person name="Huang T."/>
            <person name="Chambers A.H."/>
        </authorList>
    </citation>
    <scope>NUCLEOTIDE SEQUENCE [LARGE SCALE GENOMIC DNA]</scope>
    <source>
        <tissue evidence="5">Leaf</tissue>
    </source>
</reference>
<feature type="compositionally biased region" description="Polar residues" evidence="4">
    <location>
        <begin position="164"/>
        <end position="173"/>
    </location>
</feature>
<feature type="region of interest" description="Disordered" evidence="4">
    <location>
        <begin position="117"/>
        <end position="226"/>
    </location>
</feature>
<evidence type="ECO:0000256" key="4">
    <source>
        <dbReference type="SAM" id="MobiDB-lite"/>
    </source>
</evidence>
<protein>
    <submittedName>
        <fullName evidence="5">Uncharacterized protein</fullName>
    </submittedName>
</protein>
<keyword evidence="6" id="KW-1185">Reference proteome</keyword>
<feature type="compositionally biased region" description="Polar residues" evidence="4">
    <location>
        <begin position="201"/>
        <end position="226"/>
    </location>
</feature>
<feature type="compositionally biased region" description="Basic and acidic residues" evidence="4">
    <location>
        <begin position="125"/>
        <end position="138"/>
    </location>
</feature>
<evidence type="ECO:0000256" key="3">
    <source>
        <dbReference type="ARBA" id="ARBA00025223"/>
    </source>
</evidence>